<gene>
    <name evidence="7" type="ORF">FPE01S_04_00950</name>
</gene>
<dbReference type="InterPro" id="IPR020846">
    <property type="entry name" value="MFS_dom"/>
</dbReference>
<evidence type="ECO:0000256" key="4">
    <source>
        <dbReference type="ARBA" id="ARBA00023136"/>
    </source>
</evidence>
<dbReference type="PANTHER" id="PTHR11662:SF285">
    <property type="entry name" value="HEXURONATE TRANSPORTER"/>
    <property type="match status" value="1"/>
</dbReference>
<dbReference type="AlphaFoldDB" id="A0A0E9N4E9"/>
<dbReference type="OrthoDB" id="9781156at2"/>
<comment type="caution">
    <text evidence="7">The sequence shown here is derived from an EMBL/GenBank/DDBJ whole genome shotgun (WGS) entry which is preliminary data.</text>
</comment>
<evidence type="ECO:0000256" key="3">
    <source>
        <dbReference type="ARBA" id="ARBA00022989"/>
    </source>
</evidence>
<dbReference type="Gene3D" id="1.20.1250.20">
    <property type="entry name" value="MFS general substrate transporter like domains"/>
    <property type="match status" value="2"/>
</dbReference>
<keyword evidence="4 5" id="KW-0472">Membrane</keyword>
<dbReference type="InterPro" id="IPR050382">
    <property type="entry name" value="MFS_Na/Anion_cotransporter"/>
</dbReference>
<evidence type="ECO:0000256" key="1">
    <source>
        <dbReference type="ARBA" id="ARBA00004141"/>
    </source>
</evidence>
<feature type="transmembrane region" description="Helical" evidence="5">
    <location>
        <begin position="405"/>
        <end position="428"/>
    </location>
</feature>
<feature type="transmembrane region" description="Helical" evidence="5">
    <location>
        <begin position="277"/>
        <end position="298"/>
    </location>
</feature>
<feature type="transmembrane region" description="Helical" evidence="5">
    <location>
        <begin position="83"/>
        <end position="109"/>
    </location>
</feature>
<name>A0A0E9N4E9_9BACT</name>
<reference evidence="7 8" key="1">
    <citation type="submission" date="2015-04" db="EMBL/GenBank/DDBJ databases">
        <title>Whole genome shotgun sequence of Flavihumibacter petaseus NBRC 106054.</title>
        <authorList>
            <person name="Miyazawa S."/>
            <person name="Hosoyama A."/>
            <person name="Hashimoto M."/>
            <person name="Noguchi M."/>
            <person name="Tsuchikane K."/>
            <person name="Ohji S."/>
            <person name="Yamazoe A."/>
            <person name="Ichikawa N."/>
            <person name="Kimura A."/>
            <person name="Fujita N."/>
        </authorList>
    </citation>
    <scope>NUCLEOTIDE SEQUENCE [LARGE SCALE GENOMIC DNA]</scope>
    <source>
        <strain evidence="7 8">NBRC 106054</strain>
    </source>
</reference>
<feature type="transmembrane region" description="Helical" evidence="5">
    <location>
        <begin position="236"/>
        <end position="257"/>
    </location>
</feature>
<dbReference type="SUPFAM" id="SSF103473">
    <property type="entry name" value="MFS general substrate transporter"/>
    <property type="match status" value="1"/>
</dbReference>
<dbReference type="GO" id="GO:0016020">
    <property type="term" value="C:membrane"/>
    <property type="evidence" value="ECO:0007669"/>
    <property type="project" value="UniProtKB-SubCell"/>
</dbReference>
<comment type="subcellular location">
    <subcellularLocation>
        <location evidence="1">Membrane</location>
        <topology evidence="1">Multi-pass membrane protein</topology>
    </subcellularLocation>
</comment>
<feature type="transmembrane region" description="Helical" evidence="5">
    <location>
        <begin position="168"/>
        <end position="190"/>
    </location>
</feature>
<dbReference type="RefSeq" id="WP_046370850.1">
    <property type="nucleotide sequence ID" value="NZ_BBWV01000004.1"/>
</dbReference>
<dbReference type="GO" id="GO:0015134">
    <property type="term" value="F:hexuronate transmembrane transporter activity"/>
    <property type="evidence" value="ECO:0007669"/>
    <property type="project" value="TreeGrafter"/>
</dbReference>
<dbReference type="Pfam" id="PF07690">
    <property type="entry name" value="MFS_1"/>
    <property type="match status" value="1"/>
</dbReference>
<feature type="transmembrane region" description="Helical" evidence="5">
    <location>
        <begin position="142"/>
        <end position="162"/>
    </location>
</feature>
<dbReference type="Proteomes" id="UP000033121">
    <property type="component" value="Unassembled WGS sequence"/>
</dbReference>
<dbReference type="PROSITE" id="PS50850">
    <property type="entry name" value="MFS"/>
    <property type="match status" value="1"/>
</dbReference>
<dbReference type="InterPro" id="IPR011701">
    <property type="entry name" value="MFS"/>
</dbReference>
<feature type="transmembrane region" description="Helical" evidence="5">
    <location>
        <begin position="334"/>
        <end position="355"/>
    </location>
</feature>
<proteinExistence type="predicted"/>
<feature type="transmembrane region" description="Helical" evidence="5">
    <location>
        <begin position="51"/>
        <end position="71"/>
    </location>
</feature>
<dbReference type="STRING" id="1220578.FPE01S_04_00950"/>
<evidence type="ECO:0000313" key="7">
    <source>
        <dbReference type="EMBL" id="GAO44852.1"/>
    </source>
</evidence>
<evidence type="ECO:0000256" key="2">
    <source>
        <dbReference type="ARBA" id="ARBA00022692"/>
    </source>
</evidence>
<evidence type="ECO:0000313" key="8">
    <source>
        <dbReference type="Proteomes" id="UP000033121"/>
    </source>
</evidence>
<keyword evidence="2 5" id="KW-0812">Transmembrane</keyword>
<dbReference type="PANTHER" id="PTHR11662">
    <property type="entry name" value="SOLUTE CARRIER FAMILY 17"/>
    <property type="match status" value="1"/>
</dbReference>
<dbReference type="CDD" id="cd17319">
    <property type="entry name" value="MFS_ExuT_GudP_like"/>
    <property type="match status" value="1"/>
</dbReference>
<organism evidence="7 8">
    <name type="scientific">Flavihumibacter petaseus NBRC 106054</name>
    <dbReference type="NCBI Taxonomy" id="1220578"/>
    <lineage>
        <taxon>Bacteria</taxon>
        <taxon>Pseudomonadati</taxon>
        <taxon>Bacteroidota</taxon>
        <taxon>Chitinophagia</taxon>
        <taxon>Chitinophagales</taxon>
        <taxon>Chitinophagaceae</taxon>
        <taxon>Flavihumibacter</taxon>
    </lineage>
</organism>
<evidence type="ECO:0000256" key="5">
    <source>
        <dbReference type="SAM" id="Phobius"/>
    </source>
</evidence>
<sequence length="436" mass="48083">MTLKNHENSGSIRWFICTLVFLATTINYLDRAVISLLKPTLEKAYNWSETDYSRIVTAFQLSYAIGLLLAGRVIDKIGTKSGYALSLTLWSVAAIGHAFVVSTGGFILARTALGISEAGNFPAAIKTVAEWFPKAERSFATGFFNSGTALGAILAPLTVPFIEVRLGWQWAFILTGAVGLLWLVLWFRAFSKPETHPRISAAELAYIQSDTDEVVKGAGETEEPVKWVSLLRYRQTWAYVCGKFFTDPVWWFYLFWLPAFLKAQYGLEKTDLALPVATVYILSAIGSVVGGWLPYSLIRSGMPVFRSRKLAMFGYALCALPVMAAQWLGSFNMWWAVLIIGFGAAAHQAWSANIYTTVSDMFPKKAVASVTGIGGMAGALGGMLIAVLAGALFDHYKILGNLPKGYAIMFFICGFAYLFTWLLMHLLAPRMKRIDL</sequence>
<dbReference type="EMBL" id="BBWV01000004">
    <property type="protein sequence ID" value="GAO44852.1"/>
    <property type="molecule type" value="Genomic_DNA"/>
</dbReference>
<keyword evidence="8" id="KW-1185">Reference proteome</keyword>
<feature type="domain" description="Major facilitator superfamily (MFS) profile" evidence="6">
    <location>
        <begin position="16"/>
        <end position="432"/>
    </location>
</feature>
<protein>
    <submittedName>
        <fullName evidence="7">Putative major facilitator superfamily transporter</fullName>
    </submittedName>
</protein>
<dbReference type="InterPro" id="IPR036259">
    <property type="entry name" value="MFS_trans_sf"/>
</dbReference>
<evidence type="ECO:0000259" key="6">
    <source>
        <dbReference type="PROSITE" id="PS50850"/>
    </source>
</evidence>
<feature type="transmembrane region" description="Helical" evidence="5">
    <location>
        <begin position="12"/>
        <end position="30"/>
    </location>
</feature>
<feature type="transmembrane region" description="Helical" evidence="5">
    <location>
        <begin position="367"/>
        <end position="393"/>
    </location>
</feature>
<accession>A0A0E9N4E9</accession>
<feature type="transmembrane region" description="Helical" evidence="5">
    <location>
        <begin position="310"/>
        <end position="328"/>
    </location>
</feature>
<keyword evidence="3 5" id="KW-1133">Transmembrane helix</keyword>